<feature type="domain" description="N-acetyltransferase" evidence="1">
    <location>
        <begin position="9"/>
        <end position="163"/>
    </location>
</feature>
<evidence type="ECO:0000313" key="2">
    <source>
        <dbReference type="EMBL" id="GHG10934.1"/>
    </source>
</evidence>
<keyword evidence="3" id="KW-1185">Reference proteome</keyword>
<gene>
    <name evidence="2" type="ORF">GCM10017567_30150</name>
</gene>
<dbReference type="InterPro" id="IPR016181">
    <property type="entry name" value="Acyl_CoA_acyltransferase"/>
</dbReference>
<dbReference type="EMBL" id="BNAW01000010">
    <property type="protein sequence ID" value="GHG10934.1"/>
    <property type="molecule type" value="Genomic_DNA"/>
</dbReference>
<dbReference type="InterPro" id="IPR000182">
    <property type="entry name" value="GNAT_dom"/>
</dbReference>
<dbReference type="Proteomes" id="UP000649955">
    <property type="component" value="Unassembled WGS sequence"/>
</dbReference>
<dbReference type="PANTHER" id="PTHR43792">
    <property type="entry name" value="GNAT FAMILY, PUTATIVE (AFU_ORTHOLOGUE AFUA_3G00765)-RELATED-RELATED"/>
    <property type="match status" value="1"/>
</dbReference>
<dbReference type="RefSeq" id="WP_191310351.1">
    <property type="nucleotide sequence ID" value="NZ_BNAW01000010.1"/>
</dbReference>
<organism evidence="2 3">
    <name type="scientific">Amycolatopsis bullii</name>
    <dbReference type="NCBI Taxonomy" id="941987"/>
    <lineage>
        <taxon>Bacteria</taxon>
        <taxon>Bacillati</taxon>
        <taxon>Actinomycetota</taxon>
        <taxon>Actinomycetes</taxon>
        <taxon>Pseudonocardiales</taxon>
        <taxon>Pseudonocardiaceae</taxon>
        <taxon>Amycolatopsis</taxon>
    </lineage>
</organism>
<evidence type="ECO:0000259" key="1">
    <source>
        <dbReference type="PROSITE" id="PS51186"/>
    </source>
</evidence>
<dbReference type="Gene3D" id="3.40.630.30">
    <property type="match status" value="1"/>
</dbReference>
<dbReference type="PROSITE" id="PS51186">
    <property type="entry name" value="GNAT"/>
    <property type="match status" value="1"/>
</dbReference>
<protein>
    <submittedName>
        <fullName evidence="2">GNAT family N-acetyltransferase</fullName>
    </submittedName>
</protein>
<reference evidence="3" key="1">
    <citation type="journal article" date="2019" name="Int. J. Syst. Evol. Microbiol.">
        <title>The Global Catalogue of Microorganisms (GCM) 10K type strain sequencing project: providing services to taxonomists for standard genome sequencing and annotation.</title>
        <authorList>
            <consortium name="The Broad Institute Genomics Platform"/>
            <consortium name="The Broad Institute Genome Sequencing Center for Infectious Disease"/>
            <person name="Wu L."/>
            <person name="Ma J."/>
        </authorList>
    </citation>
    <scope>NUCLEOTIDE SEQUENCE [LARGE SCALE GENOMIC DNA]</scope>
    <source>
        <strain evidence="3">CGMCC 4.7680</strain>
    </source>
</reference>
<name>A0ABQ3KAY2_9PSEU</name>
<dbReference type="SUPFAM" id="SSF55729">
    <property type="entry name" value="Acyl-CoA N-acyltransferases (Nat)"/>
    <property type="match status" value="1"/>
</dbReference>
<accession>A0ABQ3KAY2</accession>
<evidence type="ECO:0000313" key="3">
    <source>
        <dbReference type="Proteomes" id="UP000649955"/>
    </source>
</evidence>
<sequence length="166" mass="18410">MTAISGDRVRLRPIGPADRVRVREILATPEVARWWGDPDRETEGLYEVEEGYTVYVIESGGEVVGLIQSCEELDPQYRHAGIDISVHPDFHGRGLGTDAIRALAAHLFAQGHHRLTIDPAAANETAIRVYTKVGFRPVGVLRNYERAPDGTWHDGLLMDLLDGELT</sequence>
<dbReference type="CDD" id="cd04301">
    <property type="entry name" value="NAT_SF"/>
    <property type="match status" value="1"/>
</dbReference>
<dbReference type="InterPro" id="IPR051531">
    <property type="entry name" value="N-acetyltransferase"/>
</dbReference>
<dbReference type="Pfam" id="PF13302">
    <property type="entry name" value="Acetyltransf_3"/>
    <property type="match status" value="1"/>
</dbReference>
<comment type="caution">
    <text evidence="2">The sequence shown here is derived from an EMBL/GenBank/DDBJ whole genome shotgun (WGS) entry which is preliminary data.</text>
</comment>
<proteinExistence type="predicted"/>